<dbReference type="AlphaFoldDB" id="A0A922KYN1"/>
<reference evidence="1" key="2">
    <citation type="journal article" date="2022" name="Res Sq">
        <title>Comparative Genomics Reveals Insights into the Divergent Evolution of Astigmatic Mites and Household Pest Adaptations.</title>
        <authorList>
            <person name="Xiong Q."/>
            <person name="Wan A.T.-Y."/>
            <person name="Liu X.-Y."/>
            <person name="Fung C.S.-H."/>
            <person name="Xiao X."/>
            <person name="Malainual N."/>
            <person name="Hou J."/>
            <person name="Wang L."/>
            <person name="Wang M."/>
            <person name="Yang K."/>
            <person name="Cui Y."/>
            <person name="Leung E."/>
            <person name="Nong W."/>
            <person name="Shin S.-K."/>
            <person name="Au S."/>
            <person name="Jeong K.Y."/>
            <person name="Chew F.T."/>
            <person name="Hui J."/>
            <person name="Leung T.F."/>
            <person name="Tungtrongchitr A."/>
            <person name="Zhong N."/>
            <person name="Liu Z."/>
            <person name="Tsui S."/>
        </authorList>
    </citation>
    <scope>NUCLEOTIDE SEQUENCE</scope>
    <source>
        <strain evidence="1">Derf</strain>
        <tissue evidence="1">Whole organism</tissue>
    </source>
</reference>
<name>A0A922KYN1_DERFA</name>
<gene>
    <name evidence="1" type="ORF">DERF_013491</name>
</gene>
<organism evidence="1 2">
    <name type="scientific">Dermatophagoides farinae</name>
    <name type="common">American house dust mite</name>
    <dbReference type="NCBI Taxonomy" id="6954"/>
    <lineage>
        <taxon>Eukaryota</taxon>
        <taxon>Metazoa</taxon>
        <taxon>Ecdysozoa</taxon>
        <taxon>Arthropoda</taxon>
        <taxon>Chelicerata</taxon>
        <taxon>Arachnida</taxon>
        <taxon>Acari</taxon>
        <taxon>Acariformes</taxon>
        <taxon>Sarcoptiformes</taxon>
        <taxon>Astigmata</taxon>
        <taxon>Psoroptidia</taxon>
        <taxon>Analgoidea</taxon>
        <taxon>Pyroglyphidae</taxon>
        <taxon>Dermatophagoidinae</taxon>
        <taxon>Dermatophagoides</taxon>
    </lineage>
</organism>
<sequence length="98" mass="11772">MRKNKKSNDRIEEDDRMIFKIIESKHLYMTSYDVICLYEIMMNEKKNLVHTAIGSCKIEHHHHHRCPRWFIELMLAHSTHLIAEILGNRYDCDMMVIG</sequence>
<accession>A0A922KYN1</accession>
<keyword evidence="2" id="KW-1185">Reference proteome</keyword>
<dbReference type="EMBL" id="ASGP02000007">
    <property type="protein sequence ID" value="KAH9497503.1"/>
    <property type="molecule type" value="Genomic_DNA"/>
</dbReference>
<comment type="caution">
    <text evidence="1">The sequence shown here is derived from an EMBL/GenBank/DDBJ whole genome shotgun (WGS) entry which is preliminary data.</text>
</comment>
<proteinExistence type="predicted"/>
<protein>
    <submittedName>
        <fullName evidence="1">Uncharacterized protein</fullName>
    </submittedName>
</protein>
<evidence type="ECO:0000313" key="1">
    <source>
        <dbReference type="EMBL" id="KAH9497503.1"/>
    </source>
</evidence>
<evidence type="ECO:0000313" key="2">
    <source>
        <dbReference type="Proteomes" id="UP000790347"/>
    </source>
</evidence>
<reference evidence="1" key="1">
    <citation type="submission" date="2013-05" db="EMBL/GenBank/DDBJ databases">
        <authorList>
            <person name="Yim A.K.Y."/>
            <person name="Chan T.F."/>
            <person name="Ji K.M."/>
            <person name="Liu X.Y."/>
            <person name="Zhou J.W."/>
            <person name="Li R.Q."/>
            <person name="Yang K.Y."/>
            <person name="Li J."/>
            <person name="Li M."/>
            <person name="Law P.T.W."/>
            <person name="Wu Y.L."/>
            <person name="Cai Z.L."/>
            <person name="Qin H."/>
            <person name="Bao Y."/>
            <person name="Leung R.K.K."/>
            <person name="Ng P.K.S."/>
            <person name="Zou J."/>
            <person name="Zhong X.J."/>
            <person name="Ran P.X."/>
            <person name="Zhong N.S."/>
            <person name="Liu Z.G."/>
            <person name="Tsui S.K.W."/>
        </authorList>
    </citation>
    <scope>NUCLEOTIDE SEQUENCE</scope>
    <source>
        <strain evidence="1">Derf</strain>
        <tissue evidence="1">Whole organism</tissue>
    </source>
</reference>
<dbReference type="Proteomes" id="UP000790347">
    <property type="component" value="Unassembled WGS sequence"/>
</dbReference>